<evidence type="ECO:0000313" key="2">
    <source>
        <dbReference type="Proteomes" id="UP001497535"/>
    </source>
</evidence>
<accession>A0ACB0XMI0</accession>
<gene>
    <name evidence="1" type="ORF">MENTE1834_LOCUS1238</name>
</gene>
<organism evidence="1 2">
    <name type="scientific">Meloidogyne enterolobii</name>
    <name type="common">Root-knot nematode worm</name>
    <name type="synonym">Meloidogyne mayaguensis</name>
    <dbReference type="NCBI Taxonomy" id="390850"/>
    <lineage>
        <taxon>Eukaryota</taxon>
        <taxon>Metazoa</taxon>
        <taxon>Ecdysozoa</taxon>
        <taxon>Nematoda</taxon>
        <taxon>Chromadorea</taxon>
        <taxon>Rhabditida</taxon>
        <taxon>Tylenchina</taxon>
        <taxon>Tylenchomorpha</taxon>
        <taxon>Tylenchoidea</taxon>
        <taxon>Meloidogynidae</taxon>
        <taxon>Meloidogyninae</taxon>
        <taxon>Meloidogyne</taxon>
    </lineage>
</organism>
<dbReference type="Proteomes" id="UP001497535">
    <property type="component" value="Unassembled WGS sequence"/>
</dbReference>
<dbReference type="EMBL" id="CAVMJV010000001">
    <property type="protein sequence ID" value="CAK5009099.1"/>
    <property type="molecule type" value="Genomic_DNA"/>
</dbReference>
<name>A0ACB0XMI0_MELEN</name>
<keyword evidence="2" id="KW-1185">Reference proteome</keyword>
<evidence type="ECO:0000313" key="1">
    <source>
        <dbReference type="EMBL" id="CAK5009099.1"/>
    </source>
</evidence>
<protein>
    <submittedName>
        <fullName evidence="1">Uncharacterized protein</fullName>
    </submittedName>
</protein>
<reference evidence="1" key="1">
    <citation type="submission" date="2023-11" db="EMBL/GenBank/DDBJ databases">
        <authorList>
            <person name="Poullet M."/>
        </authorList>
    </citation>
    <scope>NUCLEOTIDE SEQUENCE</scope>
    <source>
        <strain evidence="1">E1834</strain>
    </source>
</reference>
<proteinExistence type="predicted"/>
<comment type="caution">
    <text evidence="1">The sequence shown here is derived from an EMBL/GenBank/DDBJ whole genome shotgun (WGS) entry which is preliminary data.</text>
</comment>
<sequence length="177" mass="19588">MGGVWQNRKVPQKALTIHVYEGERPMTKDNHMLGKFVLTVIPPAPRRVPPFEVTFGIDVDGILNVTAEDKETGNKINVSFDHNRSSSEDIEGMVNDAEEDKRVNETAKLFAELQSKNGQQIDSSRDCGRPFEFTIGKGEVIKGWDEGLLRFMSVGQHAKLTISSDLGYGEKGIPGTV</sequence>